<name>V7I2N1_9CLOT</name>
<feature type="transmembrane region" description="Helical" evidence="1">
    <location>
        <begin position="55"/>
        <end position="76"/>
    </location>
</feature>
<evidence type="ECO:0000313" key="2">
    <source>
        <dbReference type="EMBL" id="ETA79449.1"/>
    </source>
</evidence>
<dbReference type="AlphaFoldDB" id="V7I2N1"/>
<evidence type="ECO:0000256" key="1">
    <source>
        <dbReference type="SAM" id="Phobius"/>
    </source>
</evidence>
<organism evidence="2 3">
    <name type="scientific">Youngiibacter fragilis 232.1</name>
    <dbReference type="NCBI Taxonomy" id="994573"/>
    <lineage>
        <taxon>Bacteria</taxon>
        <taxon>Bacillati</taxon>
        <taxon>Bacillota</taxon>
        <taxon>Clostridia</taxon>
        <taxon>Eubacteriales</taxon>
        <taxon>Clostridiaceae</taxon>
        <taxon>Youngiibacter</taxon>
    </lineage>
</organism>
<reference evidence="2 3" key="1">
    <citation type="journal article" date="2014" name="Genome Announc.">
        <title>Genome Sequence of Youngiibacter fragilis, the Type Strain of the Genus Youngiibacter.</title>
        <authorList>
            <person name="Wawrik C.B."/>
            <person name="Callaghan A.V."/>
            <person name="Stamps B.W."/>
            <person name="Wawrik B."/>
        </authorList>
    </citation>
    <scope>NUCLEOTIDE SEQUENCE [LARGE SCALE GENOMIC DNA]</scope>
    <source>
        <strain evidence="2 3">232.1</strain>
    </source>
</reference>
<comment type="caution">
    <text evidence="2">The sequence shown here is derived from an EMBL/GenBank/DDBJ whole genome shotgun (WGS) entry which is preliminary data.</text>
</comment>
<protein>
    <submittedName>
        <fullName evidence="2">Uncharacterized protein</fullName>
    </submittedName>
</protein>
<accession>V7I2N1</accession>
<keyword evidence="3" id="KW-1185">Reference proteome</keyword>
<dbReference type="EMBL" id="AXUN02000212">
    <property type="protein sequence ID" value="ETA79449.1"/>
    <property type="molecule type" value="Genomic_DNA"/>
</dbReference>
<gene>
    <name evidence="2" type="ORF">T472_0216835</name>
</gene>
<keyword evidence="1" id="KW-0812">Transmembrane</keyword>
<keyword evidence="1" id="KW-0472">Membrane</keyword>
<evidence type="ECO:0000313" key="3">
    <source>
        <dbReference type="Proteomes" id="UP000017747"/>
    </source>
</evidence>
<dbReference type="Proteomes" id="UP000017747">
    <property type="component" value="Unassembled WGS sequence"/>
</dbReference>
<sequence length="81" mass="8429">MSGTSGPTTVMAIPSFSAKSLSSWKSVTGRFTHFSSLEVPPFPGAMNILPTLSDWASFLAIACSLAPSPIMSIFICSSISA</sequence>
<proteinExistence type="predicted"/>
<keyword evidence="1" id="KW-1133">Transmembrane helix</keyword>